<evidence type="ECO:0000313" key="3">
    <source>
        <dbReference type="Proteomes" id="UP001232992"/>
    </source>
</evidence>
<organism evidence="2 3">
    <name type="scientific">Roseofilum casamattae BLCC-M143</name>
    <dbReference type="NCBI Taxonomy" id="3022442"/>
    <lineage>
        <taxon>Bacteria</taxon>
        <taxon>Bacillati</taxon>
        <taxon>Cyanobacteriota</taxon>
        <taxon>Cyanophyceae</taxon>
        <taxon>Desertifilales</taxon>
        <taxon>Desertifilaceae</taxon>
        <taxon>Roseofilum</taxon>
        <taxon>Roseofilum casamattae</taxon>
    </lineage>
</organism>
<accession>A0ABT7BYR7</accession>
<keyword evidence="3" id="KW-1185">Reference proteome</keyword>
<dbReference type="RefSeq" id="WP_283759005.1">
    <property type="nucleotide sequence ID" value="NZ_JAQOSQ010000014.1"/>
</dbReference>
<keyword evidence="1" id="KW-0732">Signal</keyword>
<evidence type="ECO:0000256" key="1">
    <source>
        <dbReference type="SAM" id="SignalP"/>
    </source>
</evidence>
<comment type="caution">
    <text evidence="2">The sequence shown here is derived from an EMBL/GenBank/DDBJ whole genome shotgun (WGS) entry which is preliminary data.</text>
</comment>
<gene>
    <name evidence="2" type="ORF">PMH09_14295</name>
</gene>
<sequence>MSLVSKLSWIGLASAIVAFSLPTKAQVPLPQTPGFDEVLSSLLTPLEAQMYQQMGADRARQLGEQTCNALTSGQDATEYITTVAQQLVATGTTEAQAQLAGGLSAKVIVAGVTTMCPEQITKLQQLQIPAIP</sequence>
<reference evidence="2 3" key="1">
    <citation type="submission" date="2023-01" db="EMBL/GenBank/DDBJ databases">
        <title>Novel diversity within Roseofilum (Cyanobacteria; Desertifilaceae) from marine benthic mats with descriptions of four novel species.</title>
        <authorList>
            <person name="Wang Y."/>
            <person name="Berthold D.E."/>
            <person name="Hu J."/>
            <person name="Lefler F.W."/>
            <person name="Laughinghouse H.D. IV."/>
        </authorList>
    </citation>
    <scope>NUCLEOTIDE SEQUENCE [LARGE SCALE GENOMIC DNA]</scope>
    <source>
        <strain evidence="2 3">BLCC-M143</strain>
    </source>
</reference>
<proteinExistence type="predicted"/>
<dbReference type="EMBL" id="JAQOSQ010000014">
    <property type="protein sequence ID" value="MDJ1184352.1"/>
    <property type="molecule type" value="Genomic_DNA"/>
</dbReference>
<feature type="chain" id="PRO_5047256450" evidence="1">
    <location>
        <begin position="26"/>
        <end position="132"/>
    </location>
</feature>
<feature type="signal peptide" evidence="1">
    <location>
        <begin position="1"/>
        <end position="25"/>
    </location>
</feature>
<protein>
    <submittedName>
        <fullName evidence="2">DUF732 domain-containing protein</fullName>
    </submittedName>
</protein>
<dbReference type="Proteomes" id="UP001232992">
    <property type="component" value="Unassembled WGS sequence"/>
</dbReference>
<name>A0ABT7BYR7_9CYAN</name>
<evidence type="ECO:0000313" key="2">
    <source>
        <dbReference type="EMBL" id="MDJ1184352.1"/>
    </source>
</evidence>